<feature type="transmembrane region" description="Helical" evidence="8">
    <location>
        <begin position="63"/>
        <end position="84"/>
    </location>
</feature>
<dbReference type="EMBL" id="CP042301">
    <property type="protein sequence ID" value="QDZ02885.1"/>
    <property type="molecule type" value="Genomic_DNA"/>
</dbReference>
<dbReference type="Proteomes" id="UP000321389">
    <property type="component" value="Chromosome"/>
</dbReference>
<dbReference type="OrthoDB" id="9810457at2"/>
<reference evidence="9" key="1">
    <citation type="submission" date="2020-04" db="EMBL/GenBank/DDBJ databases">
        <title>Nitratireductor sp. nov. isolated from mangrove soil.</title>
        <authorList>
            <person name="Ye Y."/>
        </authorList>
    </citation>
    <scope>NUCLEOTIDE SEQUENCE</scope>
    <source>
        <strain evidence="9">SY7</strain>
    </source>
</reference>
<proteinExistence type="inferred from homology"/>
<evidence type="ECO:0000313" key="9">
    <source>
        <dbReference type="EMBL" id="QDZ02885.1"/>
    </source>
</evidence>
<evidence type="ECO:0000256" key="3">
    <source>
        <dbReference type="ARBA" id="ARBA00022448"/>
    </source>
</evidence>
<dbReference type="InterPro" id="IPR038770">
    <property type="entry name" value="Na+/solute_symporter_sf"/>
</dbReference>
<keyword evidence="4" id="KW-1003">Cell membrane</keyword>
<keyword evidence="7 8" id="KW-0472">Membrane</keyword>
<comment type="subcellular location">
    <subcellularLocation>
        <location evidence="1">Cell membrane</location>
        <topology evidence="1">Multi-pass membrane protein</topology>
    </subcellularLocation>
</comment>
<keyword evidence="3" id="KW-0813">Transport</keyword>
<sequence length="316" mass="32472">MSPQVEAVLFIFGLVAVGYLAGITGYLKAEAGDALAEFAVSVALPLLLFRTMQSADFHGAAPWSLWGTYFASVAVAWTLGHLVTTRVFGRDARAGVVGGVSASFSNTVLLGIPLVLGVFGQKGFEILALIVSVHLAVMMAASIIIFAILDGSGEGGVQPLALAKDFVAKLVRNPLLIGIAVGLTFRLAGLELPALGVRFVDALAGIAGPLALFSIGLSMRRYGISGNVRAGMALAGLKLLVMPAVTLALALLFGLSPLAAQVAVITASLPTGVNAYLIAVQFGTGHAISTNAMMIATSSAVLTASFWLFVLQVVFG</sequence>
<protein>
    <submittedName>
        <fullName evidence="9">AEC family transporter</fullName>
    </submittedName>
</protein>
<dbReference type="Pfam" id="PF03547">
    <property type="entry name" value="Mem_trans"/>
    <property type="match status" value="1"/>
</dbReference>
<dbReference type="PANTHER" id="PTHR36838">
    <property type="entry name" value="AUXIN EFFLUX CARRIER FAMILY PROTEIN"/>
    <property type="match status" value="1"/>
</dbReference>
<feature type="transmembrane region" description="Helical" evidence="8">
    <location>
        <begin position="170"/>
        <end position="189"/>
    </location>
</feature>
<evidence type="ECO:0000256" key="6">
    <source>
        <dbReference type="ARBA" id="ARBA00022989"/>
    </source>
</evidence>
<evidence type="ECO:0000256" key="7">
    <source>
        <dbReference type="ARBA" id="ARBA00023136"/>
    </source>
</evidence>
<evidence type="ECO:0000256" key="2">
    <source>
        <dbReference type="ARBA" id="ARBA00010145"/>
    </source>
</evidence>
<organism evidence="9 10">
    <name type="scientific">Nitratireductor mangrovi</name>
    <dbReference type="NCBI Taxonomy" id="2599600"/>
    <lineage>
        <taxon>Bacteria</taxon>
        <taxon>Pseudomonadati</taxon>
        <taxon>Pseudomonadota</taxon>
        <taxon>Alphaproteobacteria</taxon>
        <taxon>Hyphomicrobiales</taxon>
        <taxon>Phyllobacteriaceae</taxon>
        <taxon>Nitratireductor</taxon>
    </lineage>
</organism>
<dbReference type="RefSeq" id="WP_146301519.1">
    <property type="nucleotide sequence ID" value="NZ_CP042301.2"/>
</dbReference>
<feature type="transmembrane region" description="Helical" evidence="8">
    <location>
        <begin position="230"/>
        <end position="252"/>
    </location>
</feature>
<dbReference type="KEGG" id="niy:FQ775_22335"/>
<dbReference type="GO" id="GO:0055085">
    <property type="term" value="P:transmembrane transport"/>
    <property type="evidence" value="ECO:0007669"/>
    <property type="project" value="InterPro"/>
</dbReference>
<keyword evidence="5 8" id="KW-0812">Transmembrane</keyword>
<accession>A0A5B8L4L7</accession>
<dbReference type="InterPro" id="IPR004776">
    <property type="entry name" value="Mem_transp_PIN-like"/>
</dbReference>
<feature type="transmembrane region" description="Helical" evidence="8">
    <location>
        <begin position="96"/>
        <end position="120"/>
    </location>
</feature>
<evidence type="ECO:0000256" key="8">
    <source>
        <dbReference type="SAM" id="Phobius"/>
    </source>
</evidence>
<keyword evidence="10" id="KW-1185">Reference proteome</keyword>
<feature type="transmembrane region" description="Helical" evidence="8">
    <location>
        <begin position="292"/>
        <end position="315"/>
    </location>
</feature>
<evidence type="ECO:0000256" key="5">
    <source>
        <dbReference type="ARBA" id="ARBA00022692"/>
    </source>
</evidence>
<evidence type="ECO:0000313" key="10">
    <source>
        <dbReference type="Proteomes" id="UP000321389"/>
    </source>
</evidence>
<feature type="transmembrane region" description="Helical" evidence="8">
    <location>
        <begin position="126"/>
        <end position="149"/>
    </location>
</feature>
<name>A0A5B8L4L7_9HYPH</name>
<feature type="transmembrane region" description="Helical" evidence="8">
    <location>
        <begin position="34"/>
        <end position="51"/>
    </location>
</feature>
<feature type="transmembrane region" description="Helical" evidence="8">
    <location>
        <begin position="195"/>
        <end position="218"/>
    </location>
</feature>
<keyword evidence="6 8" id="KW-1133">Transmembrane helix</keyword>
<gene>
    <name evidence="9" type="ORF">FQ775_22335</name>
</gene>
<evidence type="ECO:0000256" key="4">
    <source>
        <dbReference type="ARBA" id="ARBA00022475"/>
    </source>
</evidence>
<dbReference type="GO" id="GO:0005886">
    <property type="term" value="C:plasma membrane"/>
    <property type="evidence" value="ECO:0007669"/>
    <property type="project" value="UniProtKB-SubCell"/>
</dbReference>
<feature type="transmembrane region" description="Helical" evidence="8">
    <location>
        <begin position="258"/>
        <end position="280"/>
    </location>
</feature>
<evidence type="ECO:0000256" key="1">
    <source>
        <dbReference type="ARBA" id="ARBA00004651"/>
    </source>
</evidence>
<comment type="similarity">
    <text evidence="2">Belongs to the auxin efflux carrier (TC 2.A.69) family.</text>
</comment>
<dbReference type="AlphaFoldDB" id="A0A5B8L4L7"/>
<dbReference type="PANTHER" id="PTHR36838:SF3">
    <property type="entry name" value="TRANSPORTER AUXIN EFFLUX CARRIER EC FAMILY"/>
    <property type="match status" value="1"/>
</dbReference>
<dbReference type="Gene3D" id="1.20.1530.20">
    <property type="match status" value="1"/>
</dbReference>
<feature type="transmembrane region" description="Helical" evidence="8">
    <location>
        <begin position="6"/>
        <end position="27"/>
    </location>
</feature>